<feature type="region of interest" description="Disordered" evidence="1">
    <location>
        <begin position="1"/>
        <end position="25"/>
    </location>
</feature>
<gene>
    <name evidence="2" type="ORF">N7472_004759</name>
</gene>
<evidence type="ECO:0000256" key="1">
    <source>
        <dbReference type="SAM" id="MobiDB-lite"/>
    </source>
</evidence>
<dbReference type="OrthoDB" id="4369520at2759"/>
<dbReference type="Proteomes" id="UP001150879">
    <property type="component" value="Unassembled WGS sequence"/>
</dbReference>
<reference evidence="2" key="2">
    <citation type="journal article" date="2023" name="IMA Fungus">
        <title>Comparative genomic study of the Penicillium genus elucidates a diverse pangenome and 15 lateral gene transfer events.</title>
        <authorList>
            <person name="Petersen C."/>
            <person name="Sorensen T."/>
            <person name="Nielsen M.R."/>
            <person name="Sondergaard T.E."/>
            <person name="Sorensen J.L."/>
            <person name="Fitzpatrick D.A."/>
            <person name="Frisvad J.C."/>
            <person name="Nielsen K.L."/>
        </authorList>
    </citation>
    <scope>NUCLEOTIDE SEQUENCE</scope>
    <source>
        <strain evidence="2">IBT 16849</strain>
    </source>
</reference>
<dbReference type="AlphaFoldDB" id="A0A9W9MEJ8"/>
<name>A0A9W9MEJ8_9EURO</name>
<feature type="compositionally biased region" description="Pro residues" evidence="1">
    <location>
        <begin position="1"/>
        <end position="12"/>
    </location>
</feature>
<sequence>MEAPAPQPPNPPSSTDAEEPLQSPRIHGTNVAPGYWAGKAHEANWKLSKRAILRPGTLLNSMSGMELLREPTKANVEALLAQATGTFFEGNARCYYCKAGCAFFDGCVRVPGNLHCAICHVRERHERCSFNSELRETSNGTKRKAEEGVEENVEEDSPKKAAKHAEGAQDCAVSSQEGLKKLLQSSIEENKALKALWIAADERIRSLQQILGHNILPRV</sequence>
<feature type="region of interest" description="Disordered" evidence="1">
    <location>
        <begin position="133"/>
        <end position="168"/>
    </location>
</feature>
<evidence type="ECO:0000313" key="3">
    <source>
        <dbReference type="Proteomes" id="UP001150879"/>
    </source>
</evidence>
<dbReference type="InterPro" id="IPR022190">
    <property type="entry name" value="DUF3716"/>
</dbReference>
<comment type="caution">
    <text evidence="2">The sequence shown here is derived from an EMBL/GenBank/DDBJ whole genome shotgun (WGS) entry which is preliminary data.</text>
</comment>
<feature type="compositionally biased region" description="Basic and acidic residues" evidence="1">
    <location>
        <begin position="156"/>
        <end position="167"/>
    </location>
</feature>
<organism evidence="2 3">
    <name type="scientific">Penicillium cf. griseofulvum</name>
    <dbReference type="NCBI Taxonomy" id="2972120"/>
    <lineage>
        <taxon>Eukaryota</taxon>
        <taxon>Fungi</taxon>
        <taxon>Dikarya</taxon>
        <taxon>Ascomycota</taxon>
        <taxon>Pezizomycotina</taxon>
        <taxon>Eurotiomycetes</taxon>
        <taxon>Eurotiomycetidae</taxon>
        <taxon>Eurotiales</taxon>
        <taxon>Aspergillaceae</taxon>
        <taxon>Penicillium</taxon>
    </lineage>
</organism>
<keyword evidence="3" id="KW-1185">Reference proteome</keyword>
<proteinExistence type="predicted"/>
<dbReference type="EMBL" id="JAPQKP010000003">
    <property type="protein sequence ID" value="KAJ5199555.1"/>
    <property type="molecule type" value="Genomic_DNA"/>
</dbReference>
<dbReference type="Pfam" id="PF12511">
    <property type="entry name" value="DUF3716"/>
    <property type="match status" value="1"/>
</dbReference>
<accession>A0A9W9MEJ8</accession>
<protein>
    <submittedName>
        <fullName evidence="2">Uncharacterized protein</fullName>
    </submittedName>
</protein>
<reference evidence="2" key="1">
    <citation type="submission" date="2022-11" db="EMBL/GenBank/DDBJ databases">
        <authorList>
            <person name="Petersen C."/>
        </authorList>
    </citation>
    <scope>NUCLEOTIDE SEQUENCE</scope>
    <source>
        <strain evidence="2">IBT 16849</strain>
    </source>
</reference>
<evidence type="ECO:0000313" key="2">
    <source>
        <dbReference type="EMBL" id="KAJ5199555.1"/>
    </source>
</evidence>